<sequence length="124" mass="13874">MSYLYGSLSRVRECPEPLRRLSRCISTSWAKLADKKSTDEAVSKVKERAIFSHEDDPKEAPNADPASDTHHGDKAILPGVKEEESFPQQSKKERGSKDQDHQEAQAPTHISKEGQASEDDVRQT</sequence>
<feature type="compositionally biased region" description="Basic and acidic residues" evidence="1">
    <location>
        <begin position="35"/>
        <end position="103"/>
    </location>
</feature>
<feature type="region of interest" description="Disordered" evidence="1">
    <location>
        <begin position="35"/>
        <end position="124"/>
    </location>
</feature>
<keyword evidence="3" id="KW-1185">Reference proteome</keyword>
<protein>
    <submittedName>
        <fullName evidence="2">Uncharacterized protein</fullName>
    </submittedName>
</protein>
<evidence type="ECO:0000313" key="3">
    <source>
        <dbReference type="Proteomes" id="UP001465755"/>
    </source>
</evidence>
<dbReference type="Proteomes" id="UP001465755">
    <property type="component" value="Unassembled WGS sequence"/>
</dbReference>
<gene>
    <name evidence="2" type="ORF">WJX73_006551</name>
</gene>
<accession>A0AAW1NMS1</accession>
<evidence type="ECO:0000313" key="2">
    <source>
        <dbReference type="EMBL" id="KAK9786697.1"/>
    </source>
</evidence>
<dbReference type="AlphaFoldDB" id="A0AAW1NMS1"/>
<proteinExistence type="predicted"/>
<organism evidence="2 3">
    <name type="scientific">Symbiochloris irregularis</name>
    <dbReference type="NCBI Taxonomy" id="706552"/>
    <lineage>
        <taxon>Eukaryota</taxon>
        <taxon>Viridiplantae</taxon>
        <taxon>Chlorophyta</taxon>
        <taxon>core chlorophytes</taxon>
        <taxon>Trebouxiophyceae</taxon>
        <taxon>Trebouxiales</taxon>
        <taxon>Trebouxiaceae</taxon>
        <taxon>Symbiochloris</taxon>
    </lineage>
</organism>
<name>A0AAW1NMS1_9CHLO</name>
<dbReference type="EMBL" id="JALJOQ010000265">
    <property type="protein sequence ID" value="KAK9786697.1"/>
    <property type="molecule type" value="Genomic_DNA"/>
</dbReference>
<reference evidence="2 3" key="1">
    <citation type="journal article" date="2024" name="Nat. Commun.">
        <title>Phylogenomics reveals the evolutionary origins of lichenization in chlorophyte algae.</title>
        <authorList>
            <person name="Puginier C."/>
            <person name="Libourel C."/>
            <person name="Otte J."/>
            <person name="Skaloud P."/>
            <person name="Haon M."/>
            <person name="Grisel S."/>
            <person name="Petersen M."/>
            <person name="Berrin J.G."/>
            <person name="Delaux P.M."/>
            <person name="Dal Grande F."/>
            <person name="Keller J."/>
        </authorList>
    </citation>
    <scope>NUCLEOTIDE SEQUENCE [LARGE SCALE GENOMIC DNA]</scope>
    <source>
        <strain evidence="2 3">SAG 2036</strain>
    </source>
</reference>
<comment type="caution">
    <text evidence="2">The sequence shown here is derived from an EMBL/GenBank/DDBJ whole genome shotgun (WGS) entry which is preliminary data.</text>
</comment>
<evidence type="ECO:0000256" key="1">
    <source>
        <dbReference type="SAM" id="MobiDB-lite"/>
    </source>
</evidence>